<reference evidence="1 2" key="1">
    <citation type="submission" date="2024-01" db="EMBL/GenBank/DDBJ databases">
        <title>Genome assemblies of Stephania.</title>
        <authorList>
            <person name="Yang L."/>
        </authorList>
    </citation>
    <scope>NUCLEOTIDE SEQUENCE [LARGE SCALE GENOMIC DNA]</scope>
    <source>
        <strain evidence="1">QJT</strain>
        <tissue evidence="1">Leaf</tissue>
    </source>
</reference>
<evidence type="ECO:0000313" key="1">
    <source>
        <dbReference type="EMBL" id="KAK9090670.1"/>
    </source>
</evidence>
<proteinExistence type="predicted"/>
<dbReference type="AlphaFoldDB" id="A0AAP0ECC9"/>
<keyword evidence="2" id="KW-1185">Reference proteome</keyword>
<gene>
    <name evidence="1" type="ORF">Sjap_023847</name>
</gene>
<name>A0AAP0ECC9_9MAGN</name>
<sequence>MEEVMCVCVTAVWGIKLIFSKIVPISPGSRGGVHSCSSQEFAHNVELVPLRGENAPVTDPISEAIGNTRPRTASALESVLGESLRA</sequence>
<organism evidence="1 2">
    <name type="scientific">Stephania japonica</name>
    <dbReference type="NCBI Taxonomy" id="461633"/>
    <lineage>
        <taxon>Eukaryota</taxon>
        <taxon>Viridiplantae</taxon>
        <taxon>Streptophyta</taxon>
        <taxon>Embryophyta</taxon>
        <taxon>Tracheophyta</taxon>
        <taxon>Spermatophyta</taxon>
        <taxon>Magnoliopsida</taxon>
        <taxon>Ranunculales</taxon>
        <taxon>Menispermaceae</taxon>
        <taxon>Menispermoideae</taxon>
        <taxon>Cissampelideae</taxon>
        <taxon>Stephania</taxon>
    </lineage>
</organism>
<accession>A0AAP0ECC9</accession>
<dbReference type="Proteomes" id="UP001417504">
    <property type="component" value="Unassembled WGS sequence"/>
</dbReference>
<protein>
    <submittedName>
        <fullName evidence="1">Uncharacterized protein</fullName>
    </submittedName>
</protein>
<dbReference type="EMBL" id="JBBNAE010000010">
    <property type="protein sequence ID" value="KAK9090670.1"/>
    <property type="molecule type" value="Genomic_DNA"/>
</dbReference>
<evidence type="ECO:0000313" key="2">
    <source>
        <dbReference type="Proteomes" id="UP001417504"/>
    </source>
</evidence>
<comment type="caution">
    <text evidence="1">The sequence shown here is derived from an EMBL/GenBank/DDBJ whole genome shotgun (WGS) entry which is preliminary data.</text>
</comment>